<reference evidence="4" key="1">
    <citation type="submission" date="2016-10" db="EMBL/GenBank/DDBJ databases">
        <authorList>
            <person name="Benchimol M."/>
            <person name="Almeida L.G."/>
            <person name="Vasconcelos A.T."/>
            <person name="Perreira-Neves A."/>
            <person name="Rosa I.A."/>
            <person name="Tasca T."/>
            <person name="Bogo M.R."/>
            <person name="de Souza W."/>
        </authorList>
    </citation>
    <scope>NUCLEOTIDE SEQUENCE [LARGE SCALE GENOMIC DNA]</scope>
    <source>
        <strain evidence="4">K</strain>
    </source>
</reference>
<feature type="domain" description="VWFA" evidence="3">
    <location>
        <begin position="586"/>
        <end position="753"/>
    </location>
</feature>
<keyword evidence="5" id="KW-1185">Reference proteome</keyword>
<comment type="caution">
    <text evidence="4">The sequence shown here is derived from an EMBL/GenBank/DDBJ whole genome shotgun (WGS) entry which is preliminary data.</text>
</comment>
<feature type="compositionally biased region" description="Basic and acidic residues" evidence="1">
    <location>
        <begin position="420"/>
        <end position="430"/>
    </location>
</feature>
<dbReference type="InterPro" id="IPR016135">
    <property type="entry name" value="UBQ-conjugating_enzyme/RWD"/>
</dbReference>
<dbReference type="GeneID" id="94835329"/>
<dbReference type="VEuPathDB" id="TrichDB:TRFO_19161"/>
<dbReference type="OrthoDB" id="9978460at2759"/>
<evidence type="ECO:0000259" key="2">
    <source>
        <dbReference type="PROSITE" id="PS50127"/>
    </source>
</evidence>
<evidence type="ECO:0000259" key="3">
    <source>
        <dbReference type="PROSITE" id="PS50234"/>
    </source>
</evidence>
<proteinExistence type="predicted"/>
<sequence length="1106" mass="125426">MFKTEKIKVCYAVETNPGSTFVLVLPITFTIQDFLNRANQKQKSDFKYVWFENSLPNSDDEINDYNDKDVIFILTNEEIPPISDFLESISRSKKGLAVKPIDRPKVTSTSSRLPSKIPPPVVLPGQMKKPHHDETLPSSAPSKGALPSEIFSPKGSPNLSQKNVLTPIISPSPSSPINAFHFVPSDLKIITEEVDRPKAEGGKYRFFCSANPDLLLNGFDIDLDLKMNPKQCENYLLNCLKEKIAMKGYRLLVYLPGGLPFLGGQLNDFYGKEEIPIIPVIYGILTREITDELLNSNIAELCNVSDHNRKLMLSPLVDSTDKGLSDMACLLGYLNHDGVKGNLLMDCLCCVTHFPPLVTSLNRIIDRMGVTGRDIVTVSSSLFTYFSYMLPPTVSQNHIYEFSLRCCNIITHIKEKDQSSPPIKRFELQPKSKKSSTDSSSTTSSTESVSDASDSLFEFLIKMKMPNYIYFIQSDSKENYCFVNLKKPDPMAIEQSNNVISTFRPIPPLSIRSAVGCQIVQGRDQTFLYLMQTASKEAKFRNYIDIINPLLGIIESQDIEQFAKEQGSNDSSSTTYLIDYEQVEQIIMVAIDESGSMNHDLNGNAIEDYRIPPRVLISKQYLTTFANRTYGYRIPCIQGLISFNTVITKRCPLSPLVPDFEDLGLRTIQPRHATHLWDALNESADEIIKFNTDEEGNKICKNAQCRILVISDGDDKTSANKPEEVAKKLLQNDVIVDSVIVNTNNDKDECKMLCALCHITGGLSLRPQTVSEGLTIFEQSAFLNYKERKLFNTPILDGKLSTIPNKLQYNLEMITAEFFEQARKEDKFDTEIVNNEISIGQNKVQLATPKKVVYANQNNVINSPRHRRILRELHATAEVMDSANMKRYDPDMKIFTHQSNLDRWRVFIKGSVCTPYENKWWYLMVTFPDLYPVMPPVIRFITIPYHLNVSSEGRICLNSVEKAYISSKHVVDILQEIKELFLMPDETTPIRNELFDIFHNNREEYNRLATESSERIAKDDYQEYIKSYKIHDAPDDFKVQLGNYIPPYMLSQISGKVLDPNSPNTVKASSGIYYDRNELKQLVSSSKTPICVVTGKPLTERPEDFE</sequence>
<feature type="region of interest" description="Disordered" evidence="1">
    <location>
        <begin position="100"/>
        <end position="158"/>
    </location>
</feature>
<dbReference type="Gene3D" id="3.10.110.10">
    <property type="entry name" value="Ubiquitin Conjugating Enzyme"/>
    <property type="match status" value="1"/>
</dbReference>
<dbReference type="AlphaFoldDB" id="A0A1J4KJY6"/>
<evidence type="ECO:0008006" key="6">
    <source>
        <dbReference type="Google" id="ProtNLM"/>
    </source>
</evidence>
<evidence type="ECO:0000313" key="4">
    <source>
        <dbReference type="EMBL" id="OHT11426.1"/>
    </source>
</evidence>
<gene>
    <name evidence="4" type="ORF">TRFO_19161</name>
</gene>
<dbReference type="PROSITE" id="PS50127">
    <property type="entry name" value="UBC_2"/>
    <property type="match status" value="1"/>
</dbReference>
<dbReference type="EMBL" id="MLAK01000588">
    <property type="protein sequence ID" value="OHT11426.1"/>
    <property type="molecule type" value="Genomic_DNA"/>
</dbReference>
<feature type="compositionally biased region" description="Low complexity" evidence="1">
    <location>
        <begin position="437"/>
        <end position="448"/>
    </location>
</feature>
<dbReference type="InterPro" id="IPR050113">
    <property type="entry name" value="Ub_conjugating_enzyme"/>
</dbReference>
<evidence type="ECO:0000256" key="1">
    <source>
        <dbReference type="SAM" id="MobiDB-lite"/>
    </source>
</evidence>
<dbReference type="InterPro" id="IPR036465">
    <property type="entry name" value="vWFA_dom_sf"/>
</dbReference>
<dbReference type="PANTHER" id="PTHR24067">
    <property type="entry name" value="UBIQUITIN-CONJUGATING ENZYME E2"/>
    <property type="match status" value="1"/>
</dbReference>
<dbReference type="Pfam" id="PF00179">
    <property type="entry name" value="UQ_con"/>
    <property type="match status" value="1"/>
</dbReference>
<dbReference type="CDD" id="cd00198">
    <property type="entry name" value="vWFA"/>
    <property type="match status" value="1"/>
</dbReference>
<protein>
    <recommendedName>
        <fullName evidence="6">UBC core domain-containing protein</fullName>
    </recommendedName>
</protein>
<organism evidence="4 5">
    <name type="scientific">Tritrichomonas foetus</name>
    <dbReference type="NCBI Taxonomy" id="1144522"/>
    <lineage>
        <taxon>Eukaryota</taxon>
        <taxon>Metamonada</taxon>
        <taxon>Parabasalia</taxon>
        <taxon>Tritrichomonadida</taxon>
        <taxon>Tritrichomonadidae</taxon>
        <taxon>Tritrichomonas</taxon>
    </lineage>
</organism>
<name>A0A1J4KJY6_9EUKA</name>
<dbReference type="Gene3D" id="3.40.50.410">
    <property type="entry name" value="von Willebrand factor, type A domain"/>
    <property type="match status" value="1"/>
</dbReference>
<dbReference type="InterPro" id="IPR002035">
    <property type="entry name" value="VWF_A"/>
</dbReference>
<dbReference type="SUPFAM" id="SSF54495">
    <property type="entry name" value="UBC-like"/>
    <property type="match status" value="1"/>
</dbReference>
<dbReference type="Proteomes" id="UP000179807">
    <property type="component" value="Unassembled WGS sequence"/>
</dbReference>
<dbReference type="SMART" id="SM00212">
    <property type="entry name" value="UBCc"/>
    <property type="match status" value="1"/>
</dbReference>
<feature type="region of interest" description="Disordered" evidence="1">
    <location>
        <begin position="420"/>
        <end position="448"/>
    </location>
</feature>
<feature type="domain" description="UBC core" evidence="2">
    <location>
        <begin position="864"/>
        <end position="1018"/>
    </location>
</feature>
<accession>A0A1J4KJY6</accession>
<dbReference type="SUPFAM" id="SSF53300">
    <property type="entry name" value="vWA-like"/>
    <property type="match status" value="1"/>
</dbReference>
<dbReference type="PROSITE" id="PS50234">
    <property type="entry name" value="VWFA"/>
    <property type="match status" value="1"/>
</dbReference>
<dbReference type="RefSeq" id="XP_068364562.1">
    <property type="nucleotide sequence ID" value="XM_068500625.1"/>
</dbReference>
<dbReference type="InterPro" id="IPR000608">
    <property type="entry name" value="UBC"/>
</dbReference>
<evidence type="ECO:0000313" key="5">
    <source>
        <dbReference type="Proteomes" id="UP000179807"/>
    </source>
</evidence>